<feature type="compositionally biased region" description="Basic and acidic residues" evidence="1">
    <location>
        <begin position="301"/>
        <end position="316"/>
    </location>
</feature>
<dbReference type="EMBL" id="CAMPGE010002124">
    <property type="protein sequence ID" value="CAI2360929.1"/>
    <property type="molecule type" value="Genomic_DNA"/>
</dbReference>
<protein>
    <submittedName>
        <fullName evidence="2">Uncharacterized protein</fullName>
    </submittedName>
</protein>
<feature type="region of interest" description="Disordered" evidence="1">
    <location>
        <begin position="283"/>
        <end position="362"/>
    </location>
</feature>
<gene>
    <name evidence="2" type="ORF">ECRASSUSDP1_LOCUS2237</name>
</gene>
<proteinExistence type="predicted"/>
<accession>A0AAD1X4Z6</accession>
<name>A0AAD1X4Z6_EUPCR</name>
<keyword evidence="3" id="KW-1185">Reference proteome</keyword>
<evidence type="ECO:0000313" key="2">
    <source>
        <dbReference type="EMBL" id="CAI2360929.1"/>
    </source>
</evidence>
<reference evidence="2" key="1">
    <citation type="submission" date="2023-07" db="EMBL/GenBank/DDBJ databases">
        <authorList>
            <consortium name="AG Swart"/>
            <person name="Singh M."/>
            <person name="Singh A."/>
            <person name="Seah K."/>
            <person name="Emmerich C."/>
        </authorList>
    </citation>
    <scope>NUCLEOTIDE SEQUENCE</scope>
    <source>
        <strain evidence="2">DP1</strain>
    </source>
</reference>
<comment type="caution">
    <text evidence="2">The sequence shown here is derived from an EMBL/GenBank/DDBJ whole genome shotgun (WGS) entry which is preliminary data.</text>
</comment>
<feature type="compositionally biased region" description="Polar residues" evidence="1">
    <location>
        <begin position="283"/>
        <end position="297"/>
    </location>
</feature>
<organism evidence="2 3">
    <name type="scientific">Euplotes crassus</name>
    <dbReference type="NCBI Taxonomy" id="5936"/>
    <lineage>
        <taxon>Eukaryota</taxon>
        <taxon>Sar</taxon>
        <taxon>Alveolata</taxon>
        <taxon>Ciliophora</taxon>
        <taxon>Intramacronucleata</taxon>
        <taxon>Spirotrichea</taxon>
        <taxon>Hypotrichia</taxon>
        <taxon>Euplotida</taxon>
        <taxon>Euplotidae</taxon>
        <taxon>Moneuplotes</taxon>
    </lineage>
</organism>
<sequence length="387" mass="44005">MNDSCSLGNNLVQLLICQFSGKLDSINSAFLCGNNNYNGTHSRNYRRDGLQSEYLSTPMGFRTEEHQEEHDILKLNQRKSGSNSKIGVGITQISNQSCKNSSKICPPDNKQELELSSEESIFEREYEEKLDIPKPNFRKYSDTTITINKLTTLTKPKSIDKKRCIRTKPRSSLALNSFKSKSKLNYVKKTLTLLKMNLARRLGATPEMMQRIDKEPPLLARPEKAKIRRCNSFMDYNEAKSNKDLGVNSSQEITAKKCRHKFPHIGRKGAKLKILKNQKTVKFGKQSQNYSGLDNTPTFPPDHKKEKNSVPQKRDSNPQAAPRTSLPNNPQLKRRSDDSLRTQIISRPSISTSKKLLLKHKRSRIIQLRKSLKSLTPKSPSQAPNPP</sequence>
<evidence type="ECO:0000313" key="3">
    <source>
        <dbReference type="Proteomes" id="UP001295684"/>
    </source>
</evidence>
<dbReference type="AlphaFoldDB" id="A0AAD1X4Z6"/>
<dbReference type="Proteomes" id="UP001295684">
    <property type="component" value="Unassembled WGS sequence"/>
</dbReference>
<feature type="region of interest" description="Disordered" evidence="1">
    <location>
        <begin position="368"/>
        <end position="387"/>
    </location>
</feature>
<evidence type="ECO:0000256" key="1">
    <source>
        <dbReference type="SAM" id="MobiDB-lite"/>
    </source>
</evidence>